<proteinExistence type="predicted"/>
<sequence length="295" mass="32548">MTFHTSPPQSLESLRPTVKDPVLDLVRRAGHDVSDWSASSSRGAAGARTNPKYCYEWAFIEPGAGIVLNLWHQALSVTPAGQIVHRENFRADADALALRSPGSPRARRARRLVEALETAVREKLTIRVILNDGRRRDLADPHSAASSVTKRQLDPEPWTIVSYDWATGEHVLRRGAVGPAVVDQFSITADLGGTARRREHSGFVYVREARVRQAVLDRSAGRCEHCGVSGFRCPDGSLYLETHHIVPLHEGGPDVAENMIALCPSHHREAHYGECAGELRSRFQDQIRSLVHVGA</sequence>
<dbReference type="Pfam" id="PF01844">
    <property type="entry name" value="HNH"/>
    <property type="match status" value="1"/>
</dbReference>
<evidence type="ECO:0000313" key="2">
    <source>
        <dbReference type="EMBL" id="SFS34862.1"/>
    </source>
</evidence>
<accession>A0A1I6P3U2</accession>
<organism evidence="2 3">
    <name type="scientific">Brevundimonas viscosa</name>
    <dbReference type="NCBI Taxonomy" id="871741"/>
    <lineage>
        <taxon>Bacteria</taxon>
        <taxon>Pseudomonadati</taxon>
        <taxon>Pseudomonadota</taxon>
        <taxon>Alphaproteobacteria</taxon>
        <taxon>Caulobacterales</taxon>
        <taxon>Caulobacteraceae</taxon>
        <taxon>Brevundimonas</taxon>
    </lineage>
</organism>
<dbReference type="EMBL" id="FOZV01000001">
    <property type="protein sequence ID" value="SFS34862.1"/>
    <property type="molecule type" value="Genomic_DNA"/>
</dbReference>
<feature type="domain" description="HNH nuclease" evidence="1">
    <location>
        <begin position="210"/>
        <end position="268"/>
    </location>
</feature>
<dbReference type="GO" id="GO:0003676">
    <property type="term" value="F:nucleic acid binding"/>
    <property type="evidence" value="ECO:0007669"/>
    <property type="project" value="InterPro"/>
</dbReference>
<dbReference type="GO" id="GO:0004519">
    <property type="term" value="F:endonuclease activity"/>
    <property type="evidence" value="ECO:0007669"/>
    <property type="project" value="InterPro"/>
</dbReference>
<protein>
    <submittedName>
        <fullName evidence="2">5-methylcytosine-specific restriction enzyme A</fullName>
    </submittedName>
</protein>
<dbReference type="RefSeq" id="WP_092306982.1">
    <property type="nucleotide sequence ID" value="NZ_FOZV01000001.1"/>
</dbReference>
<dbReference type="InterPro" id="IPR002711">
    <property type="entry name" value="HNH"/>
</dbReference>
<name>A0A1I6P3U2_9CAUL</name>
<evidence type="ECO:0000259" key="1">
    <source>
        <dbReference type="SMART" id="SM00507"/>
    </source>
</evidence>
<dbReference type="GO" id="GO:0008270">
    <property type="term" value="F:zinc ion binding"/>
    <property type="evidence" value="ECO:0007669"/>
    <property type="project" value="InterPro"/>
</dbReference>
<dbReference type="OrthoDB" id="9802640at2"/>
<dbReference type="SMART" id="SM00507">
    <property type="entry name" value="HNHc"/>
    <property type="match status" value="1"/>
</dbReference>
<dbReference type="CDD" id="cd00085">
    <property type="entry name" value="HNHc"/>
    <property type="match status" value="1"/>
</dbReference>
<gene>
    <name evidence="2" type="ORF">SAMN05192570_0812</name>
</gene>
<dbReference type="STRING" id="871741.SAMN05192570_0812"/>
<dbReference type="InterPro" id="IPR003615">
    <property type="entry name" value="HNH_nuc"/>
</dbReference>
<keyword evidence="3" id="KW-1185">Reference proteome</keyword>
<dbReference type="Proteomes" id="UP000198788">
    <property type="component" value="Unassembled WGS sequence"/>
</dbReference>
<reference evidence="3" key="1">
    <citation type="submission" date="2016-10" db="EMBL/GenBank/DDBJ databases">
        <authorList>
            <person name="Varghese N."/>
            <person name="Submissions S."/>
        </authorList>
    </citation>
    <scope>NUCLEOTIDE SEQUENCE [LARGE SCALE GENOMIC DNA]</scope>
    <source>
        <strain evidence="3">CGMCC 1.10683</strain>
    </source>
</reference>
<evidence type="ECO:0000313" key="3">
    <source>
        <dbReference type="Proteomes" id="UP000198788"/>
    </source>
</evidence>
<dbReference type="Gene3D" id="1.10.30.50">
    <property type="match status" value="1"/>
</dbReference>
<dbReference type="AlphaFoldDB" id="A0A1I6P3U2"/>